<dbReference type="InterPro" id="IPR014782">
    <property type="entry name" value="Peptidase_M1_dom"/>
</dbReference>
<sequence length="1511" mass="178374">MMEEQDKATSQLLFEVAEMNDRNENNKTKQLDSWNVQPMRNTEVCFKENRKRNRLKFCSFCIYFIYGILMFLFGIIVTIILLHFWNPSISSDLLKIISSPFSIDETYDKNNKFKSFNIIEDSYNDELTICCPKFEYKSLRLLESIEPLSYNIKVYPNLENLKLYGNVTIHINIKNKEDIIVIHADRLNMINYNIKINGEKVKALFKECTCQEQWLFEPSNQLKTGDIVELYIEYLGTIQTDMSGLYINEHRSKNNNIIKSIVTQFEPAMARRFMPCFDEPSFKAIFNLSIIREPNHLSRSNMPIYYSEEYEYNNELMVDYFLPTVKMSTYILALGVFNDFKKIRRISKNTIKPVEINLFASSQIINNQTDFGLTTSIMALEFFEKYFNIGYPLPKIDLVALDTFLESAMENFGMITFRDSSLLFNENNSTSRAKQHIASVISHEMAHQYFGNLVTFKWWNDLWLSEGFATFMEYYCISNLYPSWKAMEAFYVDNYISSMNMDGMLSSHPISTKVDNPSDISSIFDAISYSKGAAVIQMIKGIAGDGAFQKAIREYLDIYSYKNAEGQDLWNIIQKHVEVSSDITINDLADAWTLKMGYPIVRMTWGKSKSEIIITNQTRFIFIKEDRNHENDYKWPIPIHYITDTIKDSRLIWFKENDENLRLDLGKHSKWFLANTDSKGYFRVLYDNNNYKALVKQLKINHRKIKTIDRSIIINDAFTFVKSGHLDIGEALNLIEYLSKGVEKDRSPWYVTNQHLLYIDNILKDSPIYEDYQDFKRHLILNSYENLEWNKPIHITDKLFQSEIFGIACKCEINHCLKQAKLLFKKWSRNKDLVPIDLQKIVIEEGVRQGGKQEWELVFKEYQIATNPSQKDLYLTALTQTREIKLINRLLNYCLNPSIIRPNVMSKIIGNLMNNQVASVHVWRFFKMNIKKFKEMSPSIYRLIRSLVSKFSTKYEYNSLVALFEEDKQLKLTVRNYEEILHSIKLNIQWRELNEIPISICNDSENRLFENLFSSYSKLIRPIQNTNNTIDILFKMKLNQIIDVNEREQIIKVFGWLYHQWHDYRLEWVPSDYGGTEMLHIPGELIWLPDIILYNNAGGTPWVRTITKVDLYYNGTIIWEPPFIYDSVCPINTKWFPYDEQVCGFKFGSWSYSSLEVDIFHPEKQKMVLGYEDDKTIWYIENAIDIDEFQESIEWDVVEIRGLKHKVKYPCCEKYWIDITYYINIRRKKLFYTINLMIPCIVLASASSFVFYIPCESNLKIQYCISIFVALTIFYLLLIEIIPPTSTFISLIGKYLLFTMFMVAYSIFFTVIVQNIHYRREQMPSFIRQIFINILGKRILIFRDSEEMKFHKKERYNKKLPSLSALRMLERHFKKTSNIKARYEEEKKSKLLIINKLFEGITKSVNIQEKEISNINADYEKVDTSQFDKRLTKVGYNIQYIAKCLQRHRKIEEIGEDWRFVAMVVDRILLAIFSITILIGTLLACFSAPSLRDYRKPLNNPYLSMYTKYQQ</sequence>
<evidence type="ECO:0000256" key="9">
    <source>
        <dbReference type="PIRSR" id="PIRSR634016-1"/>
    </source>
</evidence>
<keyword evidence="8" id="KW-0482">Metalloprotease</keyword>
<dbReference type="Gene3D" id="1.20.58.390">
    <property type="entry name" value="Neurotransmitter-gated ion-channel transmembrane domain"/>
    <property type="match status" value="2"/>
</dbReference>
<dbReference type="GO" id="GO:0008270">
    <property type="term" value="F:zinc ion binding"/>
    <property type="evidence" value="ECO:0007669"/>
    <property type="project" value="InterPro"/>
</dbReference>
<dbReference type="InterPro" id="IPR042097">
    <property type="entry name" value="Aminopeptidase_N-like_N_sf"/>
</dbReference>
<evidence type="ECO:0000259" key="16">
    <source>
        <dbReference type="Pfam" id="PF11838"/>
    </source>
</evidence>
<dbReference type="Pfam" id="PF17900">
    <property type="entry name" value="Peptidase_M1_N"/>
    <property type="match status" value="1"/>
</dbReference>
<reference evidence="20" key="2">
    <citation type="submission" date="2020-12" db="UniProtKB">
        <authorList>
            <consortium name="WormBaseParasite"/>
        </authorList>
    </citation>
    <scope>IDENTIFICATION</scope>
</reference>
<evidence type="ECO:0000256" key="5">
    <source>
        <dbReference type="ARBA" id="ARBA00022723"/>
    </source>
</evidence>
<feature type="domain" description="Neurotransmitter-gated ion-channel transmembrane" evidence="15">
    <location>
        <begin position="1236"/>
        <end position="1483"/>
    </location>
</feature>
<evidence type="ECO:0000256" key="4">
    <source>
        <dbReference type="ARBA" id="ARBA00022670"/>
    </source>
</evidence>
<dbReference type="Proteomes" id="UP000035682">
    <property type="component" value="Unplaced"/>
</dbReference>
<dbReference type="CDD" id="cd19064">
    <property type="entry name" value="LGIC_TM_nAChR"/>
    <property type="match status" value="1"/>
</dbReference>
<evidence type="ECO:0000256" key="1">
    <source>
        <dbReference type="ARBA" id="ARBA00004141"/>
    </source>
</evidence>
<protein>
    <submittedName>
        <fullName evidence="18 20">Glutamyl aminopeptidase</fullName>
    </submittedName>
</protein>
<feature type="domain" description="Peptidase M1 membrane alanine aminopeptidase" evidence="13">
    <location>
        <begin position="373"/>
        <end position="592"/>
    </location>
</feature>
<evidence type="ECO:0000256" key="2">
    <source>
        <dbReference type="ARBA" id="ARBA00010136"/>
    </source>
</evidence>
<dbReference type="FunFam" id="2.70.170.10:FF:000044">
    <property type="entry name" value="AcetylCholine Receptor"/>
    <property type="match status" value="1"/>
</dbReference>
<dbReference type="InterPro" id="IPR034016">
    <property type="entry name" value="M1_APN-typ"/>
</dbReference>
<dbReference type="FunFam" id="1.10.390.10:FF:000006">
    <property type="entry name" value="Puromycin-sensitive aminopeptidase"/>
    <property type="match status" value="1"/>
</dbReference>
<dbReference type="WormBase" id="SRAE_2000013000">
    <property type="protein sequence ID" value="SRP05656"/>
    <property type="gene ID" value="WBGene00260320"/>
</dbReference>
<dbReference type="CTD" id="36377814"/>
<dbReference type="PANTHER" id="PTHR11533">
    <property type="entry name" value="PROTEASE M1 ZINC METALLOPROTEASE"/>
    <property type="match status" value="1"/>
</dbReference>
<evidence type="ECO:0000313" key="18">
    <source>
        <dbReference type="EMBL" id="CEF65450.1"/>
    </source>
</evidence>
<dbReference type="InterPro" id="IPR038050">
    <property type="entry name" value="Neuro_actylchol_rec"/>
</dbReference>
<dbReference type="GO" id="GO:0005615">
    <property type="term" value="C:extracellular space"/>
    <property type="evidence" value="ECO:0007669"/>
    <property type="project" value="TreeGrafter"/>
</dbReference>
<evidence type="ECO:0000256" key="3">
    <source>
        <dbReference type="ARBA" id="ARBA00022438"/>
    </source>
</evidence>
<dbReference type="InterPro" id="IPR024571">
    <property type="entry name" value="ERAP1-like_C_dom"/>
</dbReference>
<dbReference type="GO" id="GO:0070006">
    <property type="term" value="F:metalloaminopeptidase activity"/>
    <property type="evidence" value="ECO:0007669"/>
    <property type="project" value="TreeGrafter"/>
</dbReference>
<feature type="transmembrane region" description="Helical" evidence="12">
    <location>
        <begin position="1263"/>
        <end position="1283"/>
    </location>
</feature>
<dbReference type="FunFam" id="2.60.40.1910:FF:000006">
    <property type="entry name" value="Aminopeptidase"/>
    <property type="match status" value="1"/>
</dbReference>
<evidence type="ECO:0000313" key="21">
    <source>
        <dbReference type="WormBase" id="SRAE_2000013000"/>
    </source>
</evidence>
<dbReference type="InterPro" id="IPR036734">
    <property type="entry name" value="Neur_chan_lig-bd_sf"/>
</dbReference>
<dbReference type="OrthoDB" id="6750768at2759"/>
<dbReference type="EMBL" id="LN609529">
    <property type="protein sequence ID" value="CEF65450.1"/>
    <property type="molecule type" value="Genomic_DNA"/>
</dbReference>
<dbReference type="RefSeq" id="XP_024504650.1">
    <property type="nucleotide sequence ID" value="XM_024650922.1"/>
</dbReference>
<dbReference type="SUPFAM" id="SSF55486">
    <property type="entry name" value="Metalloproteases ('zincins'), catalytic domain"/>
    <property type="match status" value="1"/>
</dbReference>
<keyword evidence="3 18" id="KW-0031">Aminopeptidase</keyword>
<dbReference type="Gene3D" id="1.25.50.20">
    <property type="match status" value="1"/>
</dbReference>
<dbReference type="Pfam" id="PF11838">
    <property type="entry name" value="ERAP1_C"/>
    <property type="match status" value="1"/>
</dbReference>
<dbReference type="Pfam" id="PF02932">
    <property type="entry name" value="Neur_chan_memb"/>
    <property type="match status" value="1"/>
</dbReference>
<dbReference type="STRING" id="34506.A0A090LD48"/>
<dbReference type="MEROPS" id="M01.A15"/>
<feature type="transmembrane region" description="Helical" evidence="12">
    <location>
        <begin position="1468"/>
        <end position="1491"/>
    </location>
</feature>
<reference evidence="18 19" key="1">
    <citation type="submission" date="2014-09" db="EMBL/GenBank/DDBJ databases">
        <authorList>
            <person name="Martin A.A."/>
        </authorList>
    </citation>
    <scope>NUCLEOTIDE SEQUENCE</scope>
    <source>
        <strain evidence="19">ED321</strain>
        <strain evidence="18">ED321 Heterogonic</strain>
    </source>
</reference>
<dbReference type="InterPro" id="IPR006029">
    <property type="entry name" value="Neurotrans-gated_channel_TM"/>
</dbReference>
<comment type="cofactor">
    <cofactor evidence="10">
        <name>Zn(2+)</name>
        <dbReference type="ChEBI" id="CHEBI:29105"/>
    </cofactor>
    <text evidence="10">Binds 1 zinc ion per subunit.</text>
</comment>
<feature type="binding site" evidence="10">
    <location>
        <position position="447"/>
    </location>
    <ligand>
        <name>Zn(2+)</name>
        <dbReference type="ChEBI" id="CHEBI:29105"/>
        <note>catalytic</note>
    </ligand>
</feature>
<dbReference type="InterPro" id="IPR050344">
    <property type="entry name" value="Peptidase_M1_aminopeptidases"/>
</dbReference>
<dbReference type="Gene3D" id="2.60.40.1730">
    <property type="entry name" value="tricorn interacting facor f3 domain"/>
    <property type="match status" value="1"/>
</dbReference>
<dbReference type="SUPFAM" id="SSF63712">
    <property type="entry name" value="Nicotinic receptor ligand binding domain-like"/>
    <property type="match status" value="1"/>
</dbReference>
<dbReference type="GO" id="GO:0006508">
    <property type="term" value="P:proteolysis"/>
    <property type="evidence" value="ECO:0007669"/>
    <property type="project" value="UniProtKB-KW"/>
</dbReference>
<feature type="transmembrane region" description="Helical" evidence="12">
    <location>
        <begin position="60"/>
        <end position="85"/>
    </location>
</feature>
<dbReference type="Pfam" id="PF01433">
    <property type="entry name" value="Peptidase_M1"/>
    <property type="match status" value="1"/>
</dbReference>
<feature type="binding site" evidence="10">
    <location>
        <position position="466"/>
    </location>
    <ligand>
        <name>Zn(2+)</name>
        <dbReference type="ChEBI" id="CHEBI:29105"/>
        <note>catalytic</note>
    </ligand>
</feature>
<dbReference type="SUPFAM" id="SSF90112">
    <property type="entry name" value="Neurotransmitter-gated ion-channel transmembrane pore"/>
    <property type="match status" value="1"/>
</dbReference>
<evidence type="ECO:0000259" key="15">
    <source>
        <dbReference type="Pfam" id="PF02932"/>
    </source>
</evidence>
<evidence type="ECO:0000256" key="10">
    <source>
        <dbReference type="PIRSR" id="PIRSR634016-3"/>
    </source>
</evidence>
<feature type="domain" description="Neurotransmitter-gated ion-channel ligand-binding" evidence="14">
    <location>
        <begin position="1005"/>
        <end position="1228"/>
    </location>
</feature>
<keyword evidence="12" id="KW-0812">Transmembrane</keyword>
<dbReference type="InterPro" id="IPR027268">
    <property type="entry name" value="Peptidase_M4/M1_CTD_sf"/>
</dbReference>
<proteinExistence type="inferred from homology"/>
<dbReference type="GO" id="GO:0005737">
    <property type="term" value="C:cytoplasm"/>
    <property type="evidence" value="ECO:0007669"/>
    <property type="project" value="TreeGrafter"/>
</dbReference>
<dbReference type="InterPro" id="IPR001930">
    <property type="entry name" value="Peptidase_M1"/>
</dbReference>
<evidence type="ECO:0000259" key="13">
    <source>
        <dbReference type="Pfam" id="PF01433"/>
    </source>
</evidence>
<dbReference type="GeneID" id="36377814"/>
<gene>
    <name evidence="18 20 21" type="ORF">SRAE_2000013000</name>
</gene>
<comment type="similarity">
    <text evidence="2">Belongs to the peptidase M1 family.</text>
</comment>
<feature type="site" description="Transition state stabilizer" evidence="11">
    <location>
        <position position="529"/>
    </location>
</feature>
<keyword evidence="12" id="KW-1133">Transmembrane helix</keyword>
<feature type="domain" description="Aminopeptidase N-like N-terminal" evidence="17">
    <location>
        <begin position="147"/>
        <end position="331"/>
    </location>
</feature>
<keyword evidence="7 10" id="KW-0862">Zinc</keyword>
<dbReference type="WBParaSite" id="SRAE_2000013000.1">
    <property type="protein sequence ID" value="SRAE_2000013000.1"/>
    <property type="gene ID" value="WBGene00260320"/>
</dbReference>
<dbReference type="InterPro" id="IPR006202">
    <property type="entry name" value="Neur_chan_lig-bd"/>
</dbReference>
<feature type="active site" description="Proton acceptor" evidence="9">
    <location>
        <position position="444"/>
    </location>
</feature>
<feature type="transmembrane region" description="Helical" evidence="12">
    <location>
        <begin position="1295"/>
        <end position="1313"/>
    </location>
</feature>
<evidence type="ECO:0000259" key="14">
    <source>
        <dbReference type="Pfam" id="PF02931"/>
    </source>
</evidence>
<evidence type="ECO:0000313" key="20">
    <source>
        <dbReference type="WBParaSite" id="SRAE_2000013000.1"/>
    </source>
</evidence>
<dbReference type="GO" id="GO:0016020">
    <property type="term" value="C:membrane"/>
    <property type="evidence" value="ECO:0007669"/>
    <property type="project" value="UniProtKB-SubCell"/>
</dbReference>
<organism evidence="18">
    <name type="scientific">Strongyloides ratti</name>
    <name type="common">Parasitic roundworm</name>
    <dbReference type="NCBI Taxonomy" id="34506"/>
    <lineage>
        <taxon>Eukaryota</taxon>
        <taxon>Metazoa</taxon>
        <taxon>Ecdysozoa</taxon>
        <taxon>Nematoda</taxon>
        <taxon>Chromadorea</taxon>
        <taxon>Rhabditida</taxon>
        <taxon>Tylenchina</taxon>
        <taxon>Panagrolaimomorpha</taxon>
        <taxon>Strongyloidoidea</taxon>
        <taxon>Strongyloididae</taxon>
        <taxon>Strongyloides</taxon>
    </lineage>
</organism>
<keyword evidence="6" id="KW-0378">Hydrolase</keyword>
<dbReference type="PANTHER" id="PTHR11533:SF299">
    <property type="entry name" value="AMINOPEPTIDASE"/>
    <property type="match status" value="1"/>
</dbReference>
<name>A0A090LD48_STRRB</name>
<feature type="transmembrane region" description="Helical" evidence="12">
    <location>
        <begin position="1230"/>
        <end position="1251"/>
    </location>
</feature>
<keyword evidence="12" id="KW-0472">Membrane</keyword>
<dbReference type="Gene3D" id="2.70.170.10">
    <property type="entry name" value="Neurotransmitter-gated ion-channel ligand-binding domain"/>
    <property type="match status" value="1"/>
</dbReference>
<keyword evidence="5 10" id="KW-0479">Metal-binding</keyword>
<evidence type="ECO:0000259" key="17">
    <source>
        <dbReference type="Pfam" id="PF17900"/>
    </source>
</evidence>
<dbReference type="InterPro" id="IPR045357">
    <property type="entry name" value="Aminopeptidase_N-like_N"/>
</dbReference>
<keyword evidence="19" id="KW-1185">Reference proteome</keyword>
<evidence type="ECO:0000256" key="12">
    <source>
        <dbReference type="SAM" id="Phobius"/>
    </source>
</evidence>
<dbReference type="Gene3D" id="2.60.40.1910">
    <property type="match status" value="1"/>
</dbReference>
<evidence type="ECO:0000313" key="19">
    <source>
        <dbReference type="Proteomes" id="UP000035682"/>
    </source>
</evidence>
<dbReference type="PRINTS" id="PR00756">
    <property type="entry name" value="ALADIPTASE"/>
</dbReference>
<comment type="subcellular location">
    <subcellularLocation>
        <location evidence="1">Membrane</location>
        <topology evidence="1">Multi-pass membrane protein</topology>
    </subcellularLocation>
</comment>
<dbReference type="CDD" id="cd09601">
    <property type="entry name" value="M1_APN-Q_like"/>
    <property type="match status" value="1"/>
</dbReference>
<dbReference type="GO" id="GO:0043171">
    <property type="term" value="P:peptide catabolic process"/>
    <property type="evidence" value="ECO:0007669"/>
    <property type="project" value="TreeGrafter"/>
</dbReference>
<dbReference type="GO" id="GO:0042277">
    <property type="term" value="F:peptide binding"/>
    <property type="evidence" value="ECO:0007669"/>
    <property type="project" value="TreeGrafter"/>
</dbReference>
<evidence type="ECO:0000256" key="8">
    <source>
        <dbReference type="ARBA" id="ARBA00023049"/>
    </source>
</evidence>
<dbReference type="Gene3D" id="1.10.390.10">
    <property type="entry name" value="Neutral Protease Domain 2"/>
    <property type="match status" value="1"/>
</dbReference>
<accession>A0A090LD48</accession>
<feature type="domain" description="ERAP1-like C-terminal" evidence="16">
    <location>
        <begin position="671"/>
        <end position="985"/>
    </location>
</feature>
<dbReference type="eggNOG" id="KOG1046">
    <property type="taxonomic scope" value="Eukaryota"/>
</dbReference>
<dbReference type="SUPFAM" id="SSF63737">
    <property type="entry name" value="Leukotriene A4 hydrolase N-terminal domain"/>
    <property type="match status" value="1"/>
</dbReference>
<dbReference type="InterPro" id="IPR036719">
    <property type="entry name" value="Neuro-gated_channel_TM_sf"/>
</dbReference>
<feature type="binding site" evidence="10">
    <location>
        <position position="443"/>
    </location>
    <ligand>
        <name>Zn(2+)</name>
        <dbReference type="ChEBI" id="CHEBI:29105"/>
        <note>catalytic</note>
    </ligand>
</feature>
<dbReference type="Pfam" id="PF02931">
    <property type="entry name" value="Neur_chan_LBD"/>
    <property type="match status" value="1"/>
</dbReference>
<evidence type="ECO:0000256" key="6">
    <source>
        <dbReference type="ARBA" id="ARBA00022801"/>
    </source>
</evidence>
<keyword evidence="4" id="KW-0645">Protease</keyword>
<dbReference type="GO" id="GO:0005230">
    <property type="term" value="F:extracellular ligand-gated monoatomic ion channel activity"/>
    <property type="evidence" value="ECO:0007669"/>
    <property type="project" value="InterPro"/>
</dbReference>
<evidence type="ECO:0000256" key="7">
    <source>
        <dbReference type="ARBA" id="ARBA00022833"/>
    </source>
</evidence>
<evidence type="ECO:0000256" key="11">
    <source>
        <dbReference type="PIRSR" id="PIRSR634016-4"/>
    </source>
</evidence>